<gene>
    <name evidence="2" type="ORF">GSOID_T00031994001</name>
</gene>
<name>E4YAR6_OIKDI</name>
<organism evidence="2">
    <name type="scientific">Oikopleura dioica</name>
    <name type="common">Tunicate</name>
    <dbReference type="NCBI Taxonomy" id="34765"/>
    <lineage>
        <taxon>Eukaryota</taxon>
        <taxon>Metazoa</taxon>
        <taxon>Chordata</taxon>
        <taxon>Tunicata</taxon>
        <taxon>Appendicularia</taxon>
        <taxon>Copelata</taxon>
        <taxon>Oikopleuridae</taxon>
        <taxon>Oikopleura</taxon>
    </lineage>
</organism>
<evidence type="ECO:0000256" key="1">
    <source>
        <dbReference type="SAM" id="Phobius"/>
    </source>
</evidence>
<keyword evidence="1" id="KW-0472">Membrane</keyword>
<sequence>MLLEAFRSVLRQVPLQQRRLVDFRSAHLLHHLLLRLHFHLAEAPQILLLLAPVSLSVALLLTLASLLAEQRPPPLQAVSFSEVLLPQRPLLQPRSVAHLAFPSAVVAQRQQPRQALQRLLHLCSRLPLLQQQQLQQLRPHSSARLQEA</sequence>
<accession>E4YAR6</accession>
<keyword evidence="1" id="KW-0812">Transmembrane</keyword>
<feature type="transmembrane region" description="Helical" evidence="1">
    <location>
        <begin position="46"/>
        <end position="68"/>
    </location>
</feature>
<keyword evidence="1" id="KW-1133">Transmembrane helix</keyword>
<dbReference type="EMBL" id="FN654363">
    <property type="protein sequence ID" value="CBY32653.1"/>
    <property type="molecule type" value="Genomic_DNA"/>
</dbReference>
<evidence type="ECO:0000313" key="2">
    <source>
        <dbReference type="EMBL" id="CBY32653.1"/>
    </source>
</evidence>
<dbReference type="AlphaFoldDB" id="E4YAR6"/>
<proteinExistence type="predicted"/>
<protein>
    <submittedName>
        <fullName evidence="2">Uncharacterized protein</fullName>
    </submittedName>
</protein>
<dbReference type="Proteomes" id="UP000011014">
    <property type="component" value="Unassembled WGS sequence"/>
</dbReference>
<reference evidence="2" key="1">
    <citation type="journal article" date="2010" name="Science">
        <title>Plasticity of animal genome architecture unmasked by rapid evolution of a pelagic tunicate.</title>
        <authorList>
            <person name="Denoeud F."/>
            <person name="Henriet S."/>
            <person name="Mungpakdee S."/>
            <person name="Aury J.M."/>
            <person name="Da Silva C."/>
            <person name="Brinkmann H."/>
            <person name="Mikhaleva J."/>
            <person name="Olsen L.C."/>
            <person name="Jubin C."/>
            <person name="Canestro C."/>
            <person name="Bouquet J.M."/>
            <person name="Danks G."/>
            <person name="Poulain J."/>
            <person name="Campsteijn C."/>
            <person name="Adamski M."/>
            <person name="Cross I."/>
            <person name="Yadetie F."/>
            <person name="Muffato M."/>
            <person name="Louis A."/>
            <person name="Butcher S."/>
            <person name="Tsagkogeorga G."/>
            <person name="Konrad A."/>
            <person name="Singh S."/>
            <person name="Jensen M.F."/>
            <person name="Cong E.H."/>
            <person name="Eikeseth-Otteraa H."/>
            <person name="Noel B."/>
            <person name="Anthouard V."/>
            <person name="Porcel B.M."/>
            <person name="Kachouri-Lafond R."/>
            <person name="Nishino A."/>
            <person name="Ugolini M."/>
            <person name="Chourrout P."/>
            <person name="Nishida H."/>
            <person name="Aasland R."/>
            <person name="Huzurbazar S."/>
            <person name="Westhof E."/>
            <person name="Delsuc F."/>
            <person name="Lehrach H."/>
            <person name="Reinhardt R."/>
            <person name="Weissenbach J."/>
            <person name="Roy S.W."/>
            <person name="Artiguenave F."/>
            <person name="Postlethwait J.H."/>
            <person name="Manak J.R."/>
            <person name="Thompson E.M."/>
            <person name="Jaillon O."/>
            <person name="Du Pasquier L."/>
            <person name="Boudinot P."/>
            <person name="Liberles D.A."/>
            <person name="Volff J.N."/>
            <person name="Philippe H."/>
            <person name="Lenhard B."/>
            <person name="Roest Crollius H."/>
            <person name="Wincker P."/>
            <person name="Chourrout D."/>
        </authorList>
    </citation>
    <scope>NUCLEOTIDE SEQUENCE [LARGE SCALE GENOMIC DNA]</scope>
</reference>